<name>A0A0F9LPJ3_9ZZZZ</name>
<reference evidence="2" key="1">
    <citation type="journal article" date="2015" name="Nature">
        <title>Complex archaea that bridge the gap between prokaryotes and eukaryotes.</title>
        <authorList>
            <person name="Spang A."/>
            <person name="Saw J.H."/>
            <person name="Jorgensen S.L."/>
            <person name="Zaremba-Niedzwiedzka K."/>
            <person name="Martijn J."/>
            <person name="Lind A.E."/>
            <person name="van Eijk R."/>
            <person name="Schleper C."/>
            <person name="Guy L."/>
            <person name="Ettema T.J."/>
        </authorList>
    </citation>
    <scope>NUCLEOTIDE SEQUENCE</scope>
</reference>
<comment type="caution">
    <text evidence="2">The sequence shown here is derived from an EMBL/GenBank/DDBJ whole genome shotgun (WGS) entry which is preliminary data.</text>
</comment>
<accession>A0A0F9LPJ3</accession>
<gene>
    <name evidence="2" type="ORF">LCGC14_1556980</name>
</gene>
<sequence length="92" mass="9909">MENEDLKVVLHLTGNQALLGVQEKGTDPVLERLEAATLEEALGSVPAVLHRARERWAETPRNPAHEAPPAPPSPPTAPPPRSAGQGQMQRLL</sequence>
<dbReference type="EMBL" id="LAZR01011982">
    <property type="protein sequence ID" value="KKM49237.1"/>
    <property type="molecule type" value="Genomic_DNA"/>
</dbReference>
<feature type="compositionally biased region" description="Pro residues" evidence="1">
    <location>
        <begin position="66"/>
        <end position="81"/>
    </location>
</feature>
<evidence type="ECO:0000313" key="2">
    <source>
        <dbReference type="EMBL" id="KKM49237.1"/>
    </source>
</evidence>
<feature type="region of interest" description="Disordered" evidence="1">
    <location>
        <begin position="53"/>
        <end position="92"/>
    </location>
</feature>
<protein>
    <submittedName>
        <fullName evidence="2">Uncharacterized protein</fullName>
    </submittedName>
</protein>
<dbReference type="AlphaFoldDB" id="A0A0F9LPJ3"/>
<proteinExistence type="predicted"/>
<organism evidence="2">
    <name type="scientific">marine sediment metagenome</name>
    <dbReference type="NCBI Taxonomy" id="412755"/>
    <lineage>
        <taxon>unclassified sequences</taxon>
        <taxon>metagenomes</taxon>
        <taxon>ecological metagenomes</taxon>
    </lineage>
</organism>
<evidence type="ECO:0000256" key="1">
    <source>
        <dbReference type="SAM" id="MobiDB-lite"/>
    </source>
</evidence>